<organism evidence="2 3">
    <name type="scientific">Caenimonas koreensis DSM 17982</name>
    <dbReference type="NCBI Taxonomy" id="1121255"/>
    <lineage>
        <taxon>Bacteria</taxon>
        <taxon>Pseudomonadati</taxon>
        <taxon>Pseudomonadota</taxon>
        <taxon>Betaproteobacteria</taxon>
        <taxon>Burkholderiales</taxon>
        <taxon>Comamonadaceae</taxon>
        <taxon>Caenimonas</taxon>
    </lineage>
</organism>
<feature type="region of interest" description="Disordered" evidence="1">
    <location>
        <begin position="331"/>
        <end position="377"/>
    </location>
</feature>
<feature type="compositionally biased region" description="Polar residues" evidence="1">
    <location>
        <begin position="350"/>
        <end position="359"/>
    </location>
</feature>
<evidence type="ECO:0000313" key="3">
    <source>
        <dbReference type="Proteomes" id="UP000487350"/>
    </source>
</evidence>
<gene>
    <name evidence="2" type="ORF">GHT07_07570</name>
</gene>
<evidence type="ECO:0000256" key="1">
    <source>
        <dbReference type="SAM" id="MobiDB-lite"/>
    </source>
</evidence>
<keyword evidence="3" id="KW-1185">Reference proteome</keyword>
<protein>
    <submittedName>
        <fullName evidence="2">Uncharacterized protein</fullName>
    </submittedName>
</protein>
<dbReference type="AlphaFoldDB" id="A0A844B1T0"/>
<sequence length="564" mass="60797">MTIEPNPDLPIGPNVANIGASVAHEPRGVLSLDVSPSDPSASECAVGPSTPTQQQALLAQEPDGRSPVVMHVGRPPNQALDSLHRRIARLVTLSEPEPGVLEQKTGWEQDAMDLIAEIDKGDASAKDELLTKLEKGLPSTSRASTEIRRRREAQVLELLSFAGYLLTIEGDEFDAEAALTAIHNVIDQIVSCPNKTQQSTLSIQLLGLLGTSSHPSILKAATGDLFRRVESSRTCVSAFQEQRPAIFKTSGADEFEALATRINTLTDALQSQGAAAADLRGSLAKICEDLEKRIPRDQQQIGSSLRLMLSLVTGTNKALAVELLDSLNGVQAAPGPQDQSSRAPGEYAQGRQQSGQNEVPDSGESKTPPARELHPLGRYGEPMKQLGESTAAELRAAITSHNNDFKTWGLTLTVLVPQLINKIIRLKHNESMQLVSQLEEILKQWEPPADQKWKTVIDNLIAMYFTGGTSNADLVGNQISVLLRAWKQMGDDTYAYVNDLTSTINTLDATPKQVMTDYLIRGIEGLSKAPGSNESKGSAAQTDVDADAIAELQALVFNGLFPQT</sequence>
<proteinExistence type="predicted"/>
<dbReference type="RefSeq" id="WP_153584460.1">
    <property type="nucleotide sequence ID" value="NZ_WJBU01000006.1"/>
</dbReference>
<accession>A0A844B1T0</accession>
<evidence type="ECO:0000313" key="2">
    <source>
        <dbReference type="EMBL" id="MRD47133.1"/>
    </source>
</evidence>
<reference evidence="2 3" key="1">
    <citation type="submission" date="2019-11" db="EMBL/GenBank/DDBJ databases">
        <title>Caenimonas koreensis gen. nov., sp. nov., isolated from activated sludge.</title>
        <authorList>
            <person name="Seung H.R."/>
        </authorList>
    </citation>
    <scope>NUCLEOTIDE SEQUENCE [LARGE SCALE GENOMIC DNA]</scope>
    <source>
        <strain evidence="2 3">EMB320</strain>
    </source>
</reference>
<dbReference type="Proteomes" id="UP000487350">
    <property type="component" value="Unassembled WGS sequence"/>
</dbReference>
<name>A0A844B1T0_9BURK</name>
<comment type="caution">
    <text evidence="2">The sequence shown here is derived from an EMBL/GenBank/DDBJ whole genome shotgun (WGS) entry which is preliminary data.</text>
</comment>
<feature type="region of interest" description="Disordered" evidence="1">
    <location>
        <begin position="30"/>
        <end position="51"/>
    </location>
</feature>
<dbReference type="EMBL" id="WJBU01000006">
    <property type="protein sequence ID" value="MRD47133.1"/>
    <property type="molecule type" value="Genomic_DNA"/>
</dbReference>